<dbReference type="Proteomes" id="UP000058599">
    <property type="component" value="Chromosome"/>
</dbReference>
<dbReference type="InterPro" id="IPR000962">
    <property type="entry name" value="Znf_DskA_TraR"/>
</dbReference>
<proteinExistence type="predicted"/>
<name>A0AA86GN42_9SPHN</name>
<keyword evidence="7" id="KW-1185">Reference proteome</keyword>
<protein>
    <recommendedName>
        <fullName evidence="5">Zinc finger DksA/TraR C4-type domain-containing protein</fullName>
    </recommendedName>
</protein>
<evidence type="ECO:0000256" key="3">
    <source>
        <dbReference type="ARBA" id="ARBA00022833"/>
    </source>
</evidence>
<dbReference type="Gene3D" id="1.20.120.910">
    <property type="entry name" value="DksA, coiled-coil domain"/>
    <property type="match status" value="1"/>
</dbReference>
<dbReference type="KEGG" id="sgi:SGRAN_1785"/>
<accession>A0AA86GN42</accession>
<keyword evidence="2" id="KW-0863">Zinc-finger</keyword>
<gene>
    <name evidence="6" type="ORF">SGRAN_1785</name>
</gene>
<evidence type="ECO:0000256" key="4">
    <source>
        <dbReference type="PROSITE-ProRule" id="PRU00510"/>
    </source>
</evidence>
<dbReference type="PROSITE" id="PS51128">
    <property type="entry name" value="ZF_DKSA_2"/>
    <property type="match status" value="1"/>
</dbReference>
<organism evidence="6 7">
    <name type="scientific">Sphingopyxis granuli</name>
    <dbReference type="NCBI Taxonomy" id="267128"/>
    <lineage>
        <taxon>Bacteria</taxon>
        <taxon>Pseudomonadati</taxon>
        <taxon>Pseudomonadota</taxon>
        <taxon>Alphaproteobacteria</taxon>
        <taxon>Sphingomonadales</taxon>
        <taxon>Sphingomonadaceae</taxon>
        <taxon>Sphingopyxis</taxon>
    </lineage>
</organism>
<sequence>MQDIATIRGRFVARLEQLEAQVRHLEASQHEPLDDDFSDQAIERADDEAIDAVERAALREMSATRRALARLDAGRYGICTRCDTPIDARRLAAIPTAAHCIDCERELGAPAPASR</sequence>
<feature type="domain" description="Zinc finger DksA/TraR C4-type" evidence="5">
    <location>
        <begin position="74"/>
        <end position="105"/>
    </location>
</feature>
<evidence type="ECO:0000313" key="7">
    <source>
        <dbReference type="Proteomes" id="UP000058599"/>
    </source>
</evidence>
<feature type="zinc finger region" description="dksA C4-type" evidence="4">
    <location>
        <begin position="79"/>
        <end position="103"/>
    </location>
</feature>
<dbReference type="PANTHER" id="PTHR33823:SF4">
    <property type="entry name" value="GENERAL STRESS PROTEIN 16O"/>
    <property type="match status" value="1"/>
</dbReference>
<dbReference type="SUPFAM" id="SSF57716">
    <property type="entry name" value="Glucocorticoid receptor-like (DNA-binding domain)"/>
    <property type="match status" value="1"/>
</dbReference>
<evidence type="ECO:0000256" key="1">
    <source>
        <dbReference type="ARBA" id="ARBA00022723"/>
    </source>
</evidence>
<dbReference type="AlphaFoldDB" id="A0AA86GN42"/>
<evidence type="ECO:0000256" key="2">
    <source>
        <dbReference type="ARBA" id="ARBA00022771"/>
    </source>
</evidence>
<dbReference type="Pfam" id="PF01258">
    <property type="entry name" value="zf-dskA_traR"/>
    <property type="match status" value="1"/>
</dbReference>
<evidence type="ECO:0000259" key="5">
    <source>
        <dbReference type="Pfam" id="PF01258"/>
    </source>
</evidence>
<evidence type="ECO:0000313" key="6">
    <source>
        <dbReference type="EMBL" id="AMG74163.1"/>
    </source>
</evidence>
<keyword evidence="3" id="KW-0862">Zinc</keyword>
<keyword evidence="1" id="KW-0479">Metal-binding</keyword>
<dbReference type="PANTHER" id="PTHR33823">
    <property type="entry name" value="RNA POLYMERASE-BINDING TRANSCRIPTION FACTOR DKSA-RELATED"/>
    <property type="match status" value="1"/>
</dbReference>
<reference evidence="6 7" key="1">
    <citation type="journal article" date="2016" name="BMC Genomics">
        <title>Genomic analysis of the nitrate-respiring Sphingopyxis granuli (formerly Sphingomonas macrogoltabida) strain TFA.</title>
        <authorList>
            <person name="Garcia-Romero I."/>
            <person name="Perez-Pulido A.J."/>
            <person name="Gonzalez-Flores Y.E."/>
            <person name="Reyes-Ramirez F."/>
            <person name="Santero E."/>
            <person name="Floriano B."/>
        </authorList>
    </citation>
    <scope>NUCLEOTIDE SEQUENCE [LARGE SCALE GENOMIC DNA]</scope>
    <source>
        <strain evidence="6 7">TFA</strain>
    </source>
</reference>
<dbReference type="EMBL" id="CP012199">
    <property type="protein sequence ID" value="AMG74163.1"/>
    <property type="molecule type" value="Genomic_DNA"/>
</dbReference>
<dbReference type="GO" id="GO:0008270">
    <property type="term" value="F:zinc ion binding"/>
    <property type="evidence" value="ECO:0007669"/>
    <property type="project" value="UniProtKB-KW"/>
</dbReference>